<dbReference type="GO" id="GO:0001578">
    <property type="term" value="P:microtubule bundle formation"/>
    <property type="evidence" value="ECO:0007669"/>
    <property type="project" value="TreeGrafter"/>
</dbReference>
<dbReference type="AlphaFoldDB" id="A0A6P6MUW5"/>
<keyword evidence="1" id="KW-0175">Coiled coil</keyword>
<feature type="compositionally biased region" description="Basic and acidic residues" evidence="2">
    <location>
        <begin position="1"/>
        <end position="10"/>
    </location>
</feature>
<dbReference type="GeneID" id="113070625"/>
<organism evidence="3 4">
    <name type="scientific">Carassius auratus</name>
    <name type="common">Goldfish</name>
    <dbReference type="NCBI Taxonomy" id="7957"/>
    <lineage>
        <taxon>Eukaryota</taxon>
        <taxon>Metazoa</taxon>
        <taxon>Chordata</taxon>
        <taxon>Craniata</taxon>
        <taxon>Vertebrata</taxon>
        <taxon>Euteleostomi</taxon>
        <taxon>Actinopterygii</taxon>
        <taxon>Neopterygii</taxon>
        <taxon>Teleostei</taxon>
        <taxon>Ostariophysi</taxon>
        <taxon>Cypriniformes</taxon>
        <taxon>Cyprinidae</taxon>
        <taxon>Cyprininae</taxon>
        <taxon>Carassius</taxon>
    </lineage>
</organism>
<gene>
    <name evidence="4" type="primary">LOC113070625</name>
</gene>
<dbReference type="PANTHER" id="PTHR21740">
    <property type="entry name" value="NCK-ASSOCIATED PROTEIN 5"/>
    <property type="match status" value="1"/>
</dbReference>
<dbReference type="GO" id="GO:0007019">
    <property type="term" value="P:microtubule depolymerization"/>
    <property type="evidence" value="ECO:0007669"/>
    <property type="project" value="TreeGrafter"/>
</dbReference>
<evidence type="ECO:0000256" key="2">
    <source>
        <dbReference type="SAM" id="MobiDB-lite"/>
    </source>
</evidence>
<dbReference type="PANTHER" id="PTHR21740:SF3">
    <property type="entry name" value="NCK-ASSOCIATED PROTEIN 5-LIKE"/>
    <property type="match status" value="1"/>
</dbReference>
<dbReference type="InterPro" id="IPR026163">
    <property type="entry name" value="Nckap5l"/>
</dbReference>
<dbReference type="RefSeq" id="XP_026099811.1">
    <property type="nucleotide sequence ID" value="XM_026244026.1"/>
</dbReference>
<evidence type="ECO:0000313" key="4">
    <source>
        <dbReference type="RefSeq" id="XP_026099811.1"/>
    </source>
</evidence>
<feature type="compositionally biased region" description="Acidic residues" evidence="2">
    <location>
        <begin position="11"/>
        <end position="29"/>
    </location>
</feature>
<reference evidence="4" key="1">
    <citation type="submission" date="2025-08" db="UniProtKB">
        <authorList>
            <consortium name="RefSeq"/>
        </authorList>
    </citation>
    <scope>IDENTIFICATION</scope>
    <source>
        <strain evidence="4">Wakin</strain>
        <tissue evidence="4">Muscle</tissue>
    </source>
</reference>
<feature type="coiled-coil region" evidence="1">
    <location>
        <begin position="29"/>
        <end position="95"/>
    </location>
</feature>
<evidence type="ECO:0000256" key="1">
    <source>
        <dbReference type="SAM" id="Coils"/>
    </source>
</evidence>
<accession>A0A6P6MUW5</accession>
<keyword evidence="3" id="KW-1185">Reference proteome</keyword>
<proteinExistence type="predicted"/>
<name>A0A6P6MUW5_CARAU</name>
<sequence length="216" mass="24761">MSEEAQHRVDEDFESEEGDLESYLEEESSSELLERVRELQAENSALSLANESQREAYERCLDEVANHVVQALLNQKDLREECIKLKMRVFDLERQNRTLCELLQEKLHSQSCVHQQQPGPCLEHIGELQHSEPNKLIEAQRNAQAKGSSECAQNVIPETQGSSTSMEAMSPFLKKKAHILEVLRKLEEQIRFGTIVPLAFPRSVIIAKLLPPRRLY</sequence>
<dbReference type="KEGG" id="caua:113070625"/>
<evidence type="ECO:0000313" key="3">
    <source>
        <dbReference type="Proteomes" id="UP000515129"/>
    </source>
</evidence>
<protein>
    <submittedName>
        <fullName evidence="4">Nck-associated protein 5-like</fullName>
    </submittedName>
</protein>
<dbReference type="OrthoDB" id="8930856at2759"/>
<dbReference type="Proteomes" id="UP000515129">
    <property type="component" value="Unplaced"/>
</dbReference>
<feature type="region of interest" description="Disordered" evidence="2">
    <location>
        <begin position="1"/>
        <end position="29"/>
    </location>
</feature>
<dbReference type="GO" id="GO:0035371">
    <property type="term" value="C:microtubule plus-end"/>
    <property type="evidence" value="ECO:0007669"/>
    <property type="project" value="TreeGrafter"/>
</dbReference>